<evidence type="ECO:0000259" key="3">
    <source>
        <dbReference type="PROSITE" id="PS51464"/>
    </source>
</evidence>
<dbReference type="OrthoDB" id="5241724at2"/>
<dbReference type="Gene3D" id="3.40.50.10490">
    <property type="entry name" value="Glucose-6-phosphate isomerase like protein, domain 1"/>
    <property type="match status" value="2"/>
</dbReference>
<dbReference type="InterPro" id="IPR046348">
    <property type="entry name" value="SIS_dom_sf"/>
</dbReference>
<name>A0A543J1X1_9ACTN</name>
<dbReference type="Pfam" id="PF10432">
    <property type="entry name" value="bact-PGI_C"/>
    <property type="match status" value="1"/>
</dbReference>
<reference evidence="4 5" key="1">
    <citation type="submission" date="2019-06" db="EMBL/GenBank/DDBJ databases">
        <title>Sequencing the genomes of 1000 actinobacteria strains.</title>
        <authorList>
            <person name="Klenk H.-P."/>
        </authorList>
    </citation>
    <scope>NUCLEOTIDE SEQUENCE [LARGE SCALE GENOMIC DNA]</scope>
    <source>
        <strain evidence="4 5">DSM 43186</strain>
    </source>
</reference>
<dbReference type="EMBL" id="VFPQ01000001">
    <property type="protein sequence ID" value="TQM76836.1"/>
    <property type="molecule type" value="Genomic_DNA"/>
</dbReference>
<dbReference type="GO" id="GO:0004476">
    <property type="term" value="F:mannose-6-phosphate isomerase activity"/>
    <property type="evidence" value="ECO:0007669"/>
    <property type="project" value="InterPro"/>
</dbReference>
<evidence type="ECO:0000256" key="2">
    <source>
        <dbReference type="ARBA" id="ARBA00023235"/>
    </source>
</evidence>
<dbReference type="CDD" id="cd05637">
    <property type="entry name" value="SIS_PGI_PMI_2"/>
    <property type="match status" value="1"/>
</dbReference>
<sequence>MPDLAFEPERLDDVDHLERTDPGGVLREVASSAARVRMAQRAAAEAGVDRLAREGRPRAIVVAGVGPGALAGDMLAAVCGYGVPVAIATVRSPVLPGWVGAADLVMAVSRSGAEEETVALAAEAGRRGCGLLAVGRRGSPLEDVTLRARGIFVPVPAYDGPPATVWDLTVPLVVATGALGLVRGVPEACEAAARRLEEVAHRCRPASESFINPGKSLALELADTVPVIWGSYPLTAAAARRFAGALHTHARYPAIWGELPEAGHTQIATLDGPVAEKDIFAEGPGRTLRLVLLRDTDENPRTVRCREAATRIAEERGVPVSVIDAEGVHPLERLAVLVGLCDFGSVYLALGYGMDPARMAAIAEFQAGATQ</sequence>
<evidence type="ECO:0000313" key="4">
    <source>
        <dbReference type="EMBL" id="TQM76836.1"/>
    </source>
</evidence>
<feature type="domain" description="SIS" evidence="3">
    <location>
        <begin position="47"/>
        <end position="183"/>
    </location>
</feature>
<keyword evidence="2 4" id="KW-0413">Isomerase</keyword>
<keyword evidence="5" id="KW-1185">Reference proteome</keyword>
<comment type="similarity">
    <text evidence="1">Belongs to the PGI/PMI family.</text>
</comment>
<dbReference type="PROSITE" id="PS51464">
    <property type="entry name" value="SIS"/>
    <property type="match status" value="1"/>
</dbReference>
<accession>A0A543J1X1</accession>
<dbReference type="RefSeq" id="WP_142260662.1">
    <property type="nucleotide sequence ID" value="NZ_BMPV01000005.1"/>
</dbReference>
<evidence type="ECO:0000313" key="5">
    <source>
        <dbReference type="Proteomes" id="UP000319213"/>
    </source>
</evidence>
<dbReference type="GO" id="GO:0097367">
    <property type="term" value="F:carbohydrate derivative binding"/>
    <property type="evidence" value="ECO:0007669"/>
    <property type="project" value="InterPro"/>
</dbReference>
<proteinExistence type="inferred from homology"/>
<gene>
    <name evidence="4" type="ORF">FHX40_3586</name>
</gene>
<dbReference type="Proteomes" id="UP000319213">
    <property type="component" value="Unassembled WGS sequence"/>
</dbReference>
<dbReference type="SUPFAM" id="SSF53697">
    <property type="entry name" value="SIS domain"/>
    <property type="match status" value="1"/>
</dbReference>
<dbReference type="InterPro" id="IPR001347">
    <property type="entry name" value="SIS_dom"/>
</dbReference>
<dbReference type="InterPro" id="IPR019490">
    <property type="entry name" value="Glu6P/Mann6P_isomerase_C"/>
</dbReference>
<organism evidence="4 5">
    <name type="scientific">Thermopolyspora flexuosa</name>
    <dbReference type="NCBI Taxonomy" id="103836"/>
    <lineage>
        <taxon>Bacteria</taxon>
        <taxon>Bacillati</taxon>
        <taxon>Actinomycetota</taxon>
        <taxon>Actinomycetes</taxon>
        <taxon>Streptosporangiales</taxon>
        <taxon>Streptosporangiaceae</taxon>
        <taxon>Thermopolyspora</taxon>
    </lineage>
</organism>
<dbReference type="GO" id="GO:0005975">
    <property type="term" value="P:carbohydrate metabolic process"/>
    <property type="evidence" value="ECO:0007669"/>
    <property type="project" value="InterPro"/>
</dbReference>
<evidence type="ECO:0000256" key="1">
    <source>
        <dbReference type="ARBA" id="ARBA00010523"/>
    </source>
</evidence>
<dbReference type="GO" id="GO:0004347">
    <property type="term" value="F:glucose-6-phosphate isomerase activity"/>
    <property type="evidence" value="ECO:0007669"/>
    <property type="project" value="InterPro"/>
</dbReference>
<dbReference type="AlphaFoldDB" id="A0A543J1X1"/>
<comment type="caution">
    <text evidence="4">The sequence shown here is derived from an EMBL/GenBank/DDBJ whole genome shotgun (WGS) entry which is preliminary data.</text>
</comment>
<protein>
    <submittedName>
        <fullName evidence="4">Glucose/mannose-6-phosphate isomerase</fullName>
    </submittedName>
</protein>
<dbReference type="GO" id="GO:1901135">
    <property type="term" value="P:carbohydrate derivative metabolic process"/>
    <property type="evidence" value="ECO:0007669"/>
    <property type="project" value="InterPro"/>
</dbReference>